<evidence type="ECO:0000313" key="1">
    <source>
        <dbReference type="EMBL" id="KAJ7527826.1"/>
    </source>
</evidence>
<dbReference type="Proteomes" id="UP001162992">
    <property type="component" value="Chromosome 16"/>
</dbReference>
<evidence type="ECO:0000313" key="2">
    <source>
        <dbReference type="Proteomes" id="UP001162992"/>
    </source>
</evidence>
<reference evidence="2" key="1">
    <citation type="journal article" date="2024" name="Proc. Natl. Acad. Sci. U.S.A.">
        <title>Extraordinary preservation of gene collinearity over three hundred million years revealed in homosporous lycophytes.</title>
        <authorList>
            <person name="Li C."/>
            <person name="Wickell D."/>
            <person name="Kuo L.Y."/>
            <person name="Chen X."/>
            <person name="Nie B."/>
            <person name="Liao X."/>
            <person name="Peng D."/>
            <person name="Ji J."/>
            <person name="Jenkins J."/>
            <person name="Williams M."/>
            <person name="Shu S."/>
            <person name="Plott C."/>
            <person name="Barry K."/>
            <person name="Rajasekar S."/>
            <person name="Grimwood J."/>
            <person name="Han X."/>
            <person name="Sun S."/>
            <person name="Hou Z."/>
            <person name="He W."/>
            <person name="Dai G."/>
            <person name="Sun C."/>
            <person name="Schmutz J."/>
            <person name="Leebens-Mack J.H."/>
            <person name="Li F.W."/>
            <person name="Wang L."/>
        </authorList>
    </citation>
    <scope>NUCLEOTIDE SEQUENCE [LARGE SCALE GENOMIC DNA]</scope>
    <source>
        <strain evidence="2">cv. PW_Plant_1</strain>
    </source>
</reference>
<organism evidence="1 2">
    <name type="scientific">Diphasiastrum complanatum</name>
    <name type="common">Issler's clubmoss</name>
    <name type="synonym">Lycopodium complanatum</name>
    <dbReference type="NCBI Taxonomy" id="34168"/>
    <lineage>
        <taxon>Eukaryota</taxon>
        <taxon>Viridiplantae</taxon>
        <taxon>Streptophyta</taxon>
        <taxon>Embryophyta</taxon>
        <taxon>Tracheophyta</taxon>
        <taxon>Lycopodiopsida</taxon>
        <taxon>Lycopodiales</taxon>
        <taxon>Lycopodiaceae</taxon>
        <taxon>Lycopodioideae</taxon>
        <taxon>Diphasiastrum</taxon>
    </lineage>
</organism>
<gene>
    <name evidence="1" type="ORF">O6H91_16G073200</name>
</gene>
<sequence length="896" mass="99007">MNNRIVTVSVSSADNVWLLEAGDRKSKAAILIRFPGSGDDCVFESEQVEPILSISEPLMPADDQNAGAEIKSISDRVKFERDAKPVAETENEASTDAARKIKEGTKTSENSILAKNKVNLHSKSEEGEATGKKKASSGSKVQKNKDSEKVAKKVGADRADDTSGAVALQQTLPASFNFEVVNHFKRISEWPLWNSLMNEALMVSLIWVSAGGSRKAIVGSAKVDISKLLYLQEGFLEGIYRLEPLKTQDMEMNGSKEEGKSGSNKENTSRNVAEKADPKSLGLTSKKDGKDVAAPQKGRNAAAIPVLEEIPTLLDAATLKVTIFSNIPLLSGADFEAGLVIEICDITLKPVPPNLLNLKEANYNDPFTYDVAFELPGFTGSWWESVPGLRQEEKNKLSLARALAGICEVPGTKSGLNETNNDKVTELGCSPSVNTIDNKSDETSSSSKNSAAQPSVAEKVEIDDSQGIVIAAQITQASIAWPAKFKRFLPSLAVSELKKAVRRKQRFYGEVARYITEDNLFDPLFELYHGSFWLNLLPLLEEGITEATIVCPLENCPQEGPDCSPLFVPAIRKSDAKAIAIEDQSKYAFYQSANENQNGVLKNAWTLCQSSLTLRVKLSHALEPLWAPPAEPEIKLSDVLPPRPKLQTVHHALEIATRDFKEFVQQTSLIVGCLFEQMFAENQNDNAESLINSDATMMQQGVFNHPRTTYLHKPPQPLQSLRQLADEYELLKVLDSDPYFLVYIELGKSYLQIEDYDNAKQLFLKGCCTTPCLSMWLGAGIAFYRLGDLRHAEGVLIEGTLLDIHNFKIWGFLTLVCLSMERIEEARISFQHGLTTYTEATLLAEIGIAFSKRRLLSDAEIAFTKSLEEEENTEVRYMLEKILIQKEASEITKKPN</sequence>
<name>A0ACC2BDJ4_DIPCM</name>
<dbReference type="EMBL" id="CM055107">
    <property type="protein sequence ID" value="KAJ7527826.1"/>
    <property type="molecule type" value="Genomic_DNA"/>
</dbReference>
<keyword evidence="2" id="KW-1185">Reference proteome</keyword>
<proteinExistence type="predicted"/>
<protein>
    <submittedName>
        <fullName evidence="1">Uncharacterized protein</fullName>
    </submittedName>
</protein>
<accession>A0ACC2BDJ4</accession>
<comment type="caution">
    <text evidence="1">The sequence shown here is derived from an EMBL/GenBank/DDBJ whole genome shotgun (WGS) entry which is preliminary data.</text>
</comment>